<evidence type="ECO:0000256" key="2">
    <source>
        <dbReference type="ARBA" id="ARBA00010323"/>
    </source>
</evidence>
<evidence type="ECO:0000313" key="11">
    <source>
        <dbReference type="EMBL" id="MEN7550339.1"/>
    </source>
</evidence>
<feature type="transmembrane region" description="Helical" evidence="10">
    <location>
        <begin position="90"/>
        <end position="107"/>
    </location>
</feature>
<dbReference type="RefSeq" id="WP_346823121.1">
    <property type="nucleotide sequence ID" value="NZ_JBDKWZ010000013.1"/>
</dbReference>
<feature type="transmembrane region" description="Helical" evidence="10">
    <location>
        <begin position="12"/>
        <end position="31"/>
    </location>
</feature>
<comment type="similarity">
    <text evidence="2 9">Belongs to the membrane-bound acyltransferase family.</text>
</comment>
<feature type="transmembrane region" description="Helical" evidence="10">
    <location>
        <begin position="434"/>
        <end position="451"/>
    </location>
</feature>
<dbReference type="InterPro" id="IPR051085">
    <property type="entry name" value="MB_O-acyltransferase"/>
</dbReference>
<evidence type="ECO:0000256" key="6">
    <source>
        <dbReference type="ARBA" id="ARBA00022989"/>
    </source>
</evidence>
<dbReference type="InterPro" id="IPR028362">
    <property type="entry name" value="AlgI"/>
</dbReference>
<dbReference type="PIRSF" id="PIRSF500217">
    <property type="entry name" value="AlgI"/>
    <property type="match status" value="1"/>
</dbReference>
<dbReference type="PIRSF" id="PIRSF016636">
    <property type="entry name" value="AlgI_DltB"/>
    <property type="match status" value="1"/>
</dbReference>
<keyword evidence="5 10" id="KW-0812">Transmembrane</keyword>
<feature type="transmembrane region" description="Helical" evidence="10">
    <location>
        <begin position="336"/>
        <end position="351"/>
    </location>
</feature>
<evidence type="ECO:0000256" key="3">
    <source>
        <dbReference type="ARBA" id="ARBA00022475"/>
    </source>
</evidence>
<evidence type="ECO:0000256" key="1">
    <source>
        <dbReference type="ARBA" id="ARBA00004651"/>
    </source>
</evidence>
<dbReference type="PANTHER" id="PTHR13285">
    <property type="entry name" value="ACYLTRANSFERASE"/>
    <property type="match status" value="1"/>
</dbReference>
<proteinExistence type="inferred from homology"/>
<dbReference type="AlphaFoldDB" id="A0AAW9SDD3"/>
<evidence type="ECO:0000256" key="8">
    <source>
        <dbReference type="ARBA" id="ARBA00023315"/>
    </source>
</evidence>
<dbReference type="GO" id="GO:0042121">
    <property type="term" value="P:alginic acid biosynthetic process"/>
    <property type="evidence" value="ECO:0007669"/>
    <property type="project" value="InterPro"/>
</dbReference>
<feature type="transmembrane region" description="Helical" evidence="10">
    <location>
        <begin position="386"/>
        <end position="407"/>
    </location>
</feature>
<evidence type="ECO:0000256" key="9">
    <source>
        <dbReference type="PIRNR" id="PIRNR016636"/>
    </source>
</evidence>
<evidence type="ECO:0000256" key="4">
    <source>
        <dbReference type="ARBA" id="ARBA00022679"/>
    </source>
</evidence>
<comment type="caution">
    <text evidence="11">The sequence shown here is derived from an EMBL/GenBank/DDBJ whole genome shotgun (WGS) entry which is preliminary data.</text>
</comment>
<sequence>MLDHFIYSENSPLLFTQAKFWVFFGAIVLLYQLVYKKVYYRNLILLLFSLYFYYLSSGFYFTLLLFSTLVDYYLGDAIYKTQDIKKKKRYVTLSVVINLGVLSYFKYTYFFTDTFNQIFQTNLQANNLLAQLANGLFGTHLEVAHIFLPVGISFFTFQTISYSIDIYRGHVKPVKSIIDFAFYVSFFPQLVAGPIVRAADFVPQIYKKYHLSQEEFSRAFFLIVNGLVKKILISDYISVNFVDRVFESPTSYSGFENLMAVYGYAIQIYCDFSGYTDIAIGVALLLGFRLPLNFNSPYQSTSITDFWRRWHISLSSWLRDYLYIPLGGNRKGNSRTYVNLLITMLLGGLWHGAHMRFVIWGGLHGLALAFHKLWSSFFKNKVKENFATKLVAGFITFHFVCFCWIFFRANSMDAVYQMLLQISTNFHYELINEVLKAYSNIFIVMLIGYALHWTPSSVKLNVSNAFARTPDYVKAFMLICIAIFLFQMKSSEIQPFIYFQF</sequence>
<name>A0AAW9SDD3_9BACT</name>
<feature type="transmembrane region" description="Helical" evidence="10">
    <location>
        <begin position="472"/>
        <end position="488"/>
    </location>
</feature>
<keyword evidence="3 9" id="KW-1003">Cell membrane</keyword>
<comment type="subcellular location">
    <subcellularLocation>
        <location evidence="1">Cell membrane</location>
        <topology evidence="1">Multi-pass membrane protein</topology>
    </subcellularLocation>
</comment>
<evidence type="ECO:0000256" key="10">
    <source>
        <dbReference type="SAM" id="Phobius"/>
    </source>
</evidence>
<keyword evidence="4 9" id="KW-0808">Transferase</keyword>
<organism evidence="11 12">
    <name type="scientific">Rapidithrix thailandica</name>
    <dbReference type="NCBI Taxonomy" id="413964"/>
    <lineage>
        <taxon>Bacteria</taxon>
        <taxon>Pseudomonadati</taxon>
        <taxon>Bacteroidota</taxon>
        <taxon>Cytophagia</taxon>
        <taxon>Cytophagales</taxon>
        <taxon>Flammeovirgaceae</taxon>
        <taxon>Rapidithrix</taxon>
    </lineage>
</organism>
<evidence type="ECO:0000256" key="5">
    <source>
        <dbReference type="ARBA" id="ARBA00022692"/>
    </source>
</evidence>
<dbReference type="GO" id="GO:0016746">
    <property type="term" value="F:acyltransferase activity"/>
    <property type="evidence" value="ECO:0007669"/>
    <property type="project" value="UniProtKB-KW"/>
</dbReference>
<accession>A0AAW9SDD3</accession>
<keyword evidence="7 9" id="KW-0472">Membrane</keyword>
<dbReference type="InterPro" id="IPR024194">
    <property type="entry name" value="Ac/AlaTfrase_AlgI/DltB"/>
</dbReference>
<dbReference type="PANTHER" id="PTHR13285:SF23">
    <property type="entry name" value="TEICHOIC ACID D-ALANYLTRANSFERASE"/>
    <property type="match status" value="1"/>
</dbReference>
<feature type="transmembrane region" description="Helical" evidence="10">
    <location>
        <begin position="146"/>
        <end position="167"/>
    </location>
</feature>
<dbReference type="EMBL" id="JBDKWZ010000013">
    <property type="protein sequence ID" value="MEN7550339.1"/>
    <property type="molecule type" value="Genomic_DNA"/>
</dbReference>
<keyword evidence="8 9" id="KW-0012">Acyltransferase</keyword>
<dbReference type="Pfam" id="PF03062">
    <property type="entry name" value="MBOAT"/>
    <property type="match status" value="1"/>
</dbReference>
<dbReference type="InterPro" id="IPR004299">
    <property type="entry name" value="MBOAT_fam"/>
</dbReference>
<evidence type="ECO:0000313" key="12">
    <source>
        <dbReference type="Proteomes" id="UP001403385"/>
    </source>
</evidence>
<dbReference type="GO" id="GO:0005886">
    <property type="term" value="C:plasma membrane"/>
    <property type="evidence" value="ECO:0007669"/>
    <property type="project" value="UniProtKB-SubCell"/>
</dbReference>
<reference evidence="11 12" key="1">
    <citation type="submission" date="2024-04" db="EMBL/GenBank/DDBJ databases">
        <title>Novel genus in family Flammeovirgaceae.</title>
        <authorList>
            <person name="Nguyen T.H."/>
            <person name="Vuong T.Q."/>
            <person name="Le H."/>
            <person name="Kim S.-G."/>
        </authorList>
    </citation>
    <scope>NUCLEOTIDE SEQUENCE [LARGE SCALE GENOMIC DNA]</scope>
    <source>
        <strain evidence="11 12">JCM 23209</strain>
    </source>
</reference>
<keyword evidence="6 10" id="KW-1133">Transmembrane helix</keyword>
<protein>
    <submittedName>
        <fullName evidence="11">MBOAT family protein</fullName>
    </submittedName>
</protein>
<keyword evidence="12" id="KW-1185">Reference proteome</keyword>
<dbReference type="Proteomes" id="UP001403385">
    <property type="component" value="Unassembled WGS sequence"/>
</dbReference>
<gene>
    <name evidence="11" type="ORF">AAG747_20640</name>
</gene>
<evidence type="ECO:0000256" key="7">
    <source>
        <dbReference type="ARBA" id="ARBA00023136"/>
    </source>
</evidence>